<protein>
    <submittedName>
        <fullName evidence="5">Uncharacterized protein</fullName>
    </submittedName>
</protein>
<feature type="coiled-coil region" evidence="1">
    <location>
        <begin position="2826"/>
        <end position="2881"/>
    </location>
</feature>
<dbReference type="EMBL" id="FOVJ01000001">
    <property type="protein sequence ID" value="SFN24754.1"/>
    <property type="molecule type" value="Genomic_DNA"/>
</dbReference>
<sequence length="3331" mass="374194">MPSLLIIRLHPVEPITAEDFTGYLDGLSIDAHEVSFADSTGSGPAFGTATHIAPILPPSPSPDPTPIQDPDNRITQHFSVVTIPPPPLPPPISQRYLFAVATAVIEIPDPPAGGEYSAADIRLIIRRGSNEIVHKQIYYNVPVAPAPIPADPNDFLALQPISLHLALPSPGQQLGTTVVVPEDGTAPNFTDLRAAVENVLNAEPGDISSIADLTRASSRHIAYEIVWDRIAYPLPVPKRSFEEIYTGPQTVDSDEERDRRIFEGELLTYYTTHNSEAERLANFIYSLSAAIWCEEESRTASRVGFHFPVIPIPPSGQAKVILKGPGAAAMAPVFEVPAEYFYALTAILPPQVAREQRYKMVQLDAEPQIIINIEAAIEDNVMAEPAGINRFQAARRLRALGVVGESGTPECEVMPATEIHGLISNWLSRIEADINIFWGSLTAADIAGHLDLILCAVTKAHNPLVDAIKAAAFGVDNASELADKTNGDWESLLHPNPELLPEFTKPGTTEERTQAFIRHLRKFFDVPNVFEPPAAPEVGEAPLLDRRNNVVDALLAAYPGFLFSGWDSDELAAALETVFPDDPDAQEQFTEWLFCIQGLINLTEGITPEDLQFSVIEALWARGLTSTGIVAQFSKTEFQEALTGSVAYDHADTIWENAGVAEPPPTPNPDNFKPVNLEGALVNCIPPAHLSPLGPVAYLHDLLRVATESTCETPLPSEATLYLDGLLATRRGPLGNLLTTKANLEVPLPLIDLVNESLEHMAASGDAFGAVFDTASDQVGGHQLSPNTDPDPSAFLHDPVTLFEALPEHSTPAVPTKAQTAYDKLKADFSSCILPYSQPLDISRTYLRQLGTRRYAAMRRFRKDITEFVLDPAQETAEFQRHLWRYPVRIETAIEYLCITSEEYATLFQNDIVTAGTPPRRRGRGRREAENVFIPLYRMYGFESENLEAQEGKHWTEVVLQLDEFLGRTCLTYCEFLELWKSEFVKFRLQWRTPSEPEREFPDCEPCCLDKYRIEFIDPADPAEALKQLMIFIRLWRKLQDVGNAHYTFAELCDICVVLRLFIGTNINPDFIRQLAAFQMFRDNFQLSLTDGTPLVANVTGAERLHLLAFWTPGASKRNWAIEHLLYQIQQYAVNVHHCCLREPEFIKLLENNLDQLSALAGFDPGNPADTWHAHPTHTLRFAEILAKIYASGFRVGELLFLFTTEAHLRGDDPFPLQTDNETRESPFGLPDDEDLNLYMLRKKLMAVEVCPENATQWTWTRMESVLWEEFGLASLSGSNSWLALGQHFFPGILAGSGMVISVSERQYRVPLAITSVPLWNTPPNGPFQYDATANELWTQVSLTDEAVLAKLGRIRQLTPLEQAAVRDLYFLPRVDLARFAFIFANFGEAEECMIQEPDEAKRWAWFQTEFARFYQRSQIIAEHLAAHVDHVTSSENPEGVALAKLLLKNLWANENRAITPWENDNGLSPPNLTWQPQPNGGAYAALLGLRGTGMLAEYFDAGKALRWREVRGGLEAFGPEENASNAPIPTILPSMGFSLAPQQLKVAAIRNGFAIANTDGSMIGGAEPFLLRWQGLLLIECAGSYGFGAGAPTPPCQLPDFEHISESHRWRVILRRGQRTWVLLAHDWLNEEAPGHCSKPIPLKKGFYDLLIELERKPLVFEGPEDICPHTTGFQLKYKGPDSGEDWAVVPYDKLFQDQKNDTLLTGLELSGAANDFLTVHFTSTVRDIRRTYQRTFKILLLVNRLGLSARGVADDGQSELDYILSHPVNFSGQAYYRSGGGFVTHKANFDPNFLPVLDNYESPPATQDQRVDPSPQRQQAMFDWWERLFDYTVMRKESQCSPEHPAWLLFHEAAETHEDNPAHLLRHLGIDIRHHTLVLPYFDATQADLSYDVTSADLEDDRWAVRVWQSEKWVRLLLHNFYPRDITAAKVFLWVSDGPVLVGNANLTQFYRDGCIENGEPRRYKEIKLLNDCLRERGRQALVAYLTHLNRVPIPWGGFATQVKHLTDLLLMDVEAGLCQKASRIEEAISAIQLFVQRARLGLEMVDGERLVIPSNFILVWDRHFASYRVWEACKRRLIYRENWIEWDELKKAQHTEAFQFLDSELRRTALTLPVPGGLAYWNGPRPPAHPGLTLLQHREPAIMQILDPVPEGLGLMGTPDRHARPTWLAPLGRPAKNPPPIEEPVNVPVSRPGENGPTLFQQAAIDRQDANFRSLPMWLQAAIRLGTKFIRVAAGGIPPATTTFEPKCTPSEVSGCCEICGKLHPAQVDEYYFWLESAHRYDAQEQIPEWGATADDPQTDWHRPEKLPGLLHWESERMVHLHWCRVHNGEFQHSRRSYEGVRIDGDAQLLFHGRRGDSLNFEVINGVTPTGFPPAPPPGFRYDLAEDAAIVLPTIAPPNTPGLIGGLTAFPFFAWFDPGAPLLPLSMFSPVIMVADHLRAHCRFEAALKWYEMSYSPLLQDNTWIECRQDNIPPSSFIPGGATVPVRGRKICCCASDPVSDTEVRERAILMQYLETLLQWGDVLMRKNTPEAFQKARVIFDTAARILGSTPETVLSKDDGPEPSTVSEFESDCAAINPRLLCLYTAVDDRLSLIHACLNAKRLKNGQPNLDMPYFGNSNLRDCWKSTEETCADQADSCLPQSCYRFLVLIQKAQELAGEVRALGSALLAAYEKGDAEYLSMIRAMHERQLLNLALDIRQLQWRDAALQVDASKKSKEGAQTRLHYYKTLIANSLISGEVQYEPLTISSSTVRTAGNVAVAIGQFMNLIPDPHVGFPCNFVKLPPGEKLSHIFSATGTIANAVAEIISTSASLGLTKAGWDRREDEWQHQVDVLTVEIEQIERQILAAERRRDMALRELNNHQRQIENAAEVHDFLRDKFTSHSLYLWMQRETASLYYQMYELAWHTARQAQRAFNYERGHSARSFIPSELWDNLHEGLLAGERLQLAIRQMEKAYYDENCREYELMKNISLRLHMPEAFLQLKLTGYCEIDIPEWMFDLDYPGHYMRRIKNVTLTIPCVVGPYTGIHCRLTLLSSSTRVDPRLNVPPSGCCPKGKMGNGYEALPDDPRIAKQYAATEAIATSTGQRDGGLFELNFRDERYLPFEFAGAVSRWRIELPPENNYFDLDTMSDMVMHLSYTTREGGDLLRQAANEVAQKYLPGAGVRLFDLKRELPEAWSLFSENGESHKHLRVKLSQNMFPFLPGHRDVSIHRIGLLIEAAEAAPSVHHVVKFVLNNGRQYLKGKWDECDMEDIYCIASADWPCFYHGILDIQLDPLCADETRDLGTLIFPCDIGLVVRAFLLCDYSAAPPRECKLGKEGEKEMDPCPRC</sequence>
<dbReference type="InterPro" id="IPR046839">
    <property type="entry name" value="ABC_toxin_N"/>
</dbReference>
<name>A0A1I4XFS8_9PROT</name>
<evidence type="ECO:0000313" key="5">
    <source>
        <dbReference type="EMBL" id="SFN24754.1"/>
    </source>
</evidence>
<proteinExistence type="predicted"/>
<evidence type="ECO:0000259" key="3">
    <source>
        <dbReference type="Pfam" id="PF18276"/>
    </source>
</evidence>
<dbReference type="OrthoDB" id="9781691at2"/>
<dbReference type="Proteomes" id="UP000183107">
    <property type="component" value="Unassembled WGS sequence"/>
</dbReference>
<dbReference type="RefSeq" id="WP_074793559.1">
    <property type="nucleotide sequence ID" value="NZ_FOVJ01000001.1"/>
</dbReference>
<evidence type="ECO:0000256" key="1">
    <source>
        <dbReference type="SAM" id="Coils"/>
    </source>
</evidence>
<feature type="domain" description="ABC toxin N-terminal" evidence="4">
    <location>
        <begin position="1975"/>
        <end position="2102"/>
    </location>
</feature>
<feature type="region of interest" description="Disordered" evidence="2">
    <location>
        <begin position="2173"/>
        <end position="2200"/>
    </location>
</feature>
<evidence type="ECO:0000313" key="6">
    <source>
        <dbReference type="Proteomes" id="UP000183107"/>
    </source>
</evidence>
<dbReference type="InterPro" id="IPR040840">
    <property type="entry name" value="TcA_TcB_BD"/>
</dbReference>
<gene>
    <name evidence="5" type="ORF">SAMN05216386_0105</name>
</gene>
<organism evidence="5 6">
    <name type="scientific">Nitrosospira briensis</name>
    <dbReference type="NCBI Taxonomy" id="35799"/>
    <lineage>
        <taxon>Bacteria</taxon>
        <taxon>Pseudomonadati</taxon>
        <taxon>Pseudomonadota</taxon>
        <taxon>Betaproteobacteria</taxon>
        <taxon>Nitrosomonadales</taxon>
        <taxon>Nitrosomonadaceae</taxon>
        <taxon>Nitrosospira</taxon>
    </lineage>
</organism>
<dbReference type="Pfam" id="PF18276">
    <property type="entry name" value="TcA_TcB_BD"/>
    <property type="match status" value="1"/>
</dbReference>
<evidence type="ECO:0000256" key="2">
    <source>
        <dbReference type="SAM" id="MobiDB-lite"/>
    </source>
</evidence>
<accession>A0A1I4XFS8</accession>
<keyword evidence="1" id="KW-0175">Coiled coil</keyword>
<dbReference type="Pfam" id="PF20220">
    <property type="entry name" value="ABC_toxin_N"/>
    <property type="match status" value="1"/>
</dbReference>
<feature type="domain" description="Tc toxin complex TcA C-terminal TcB-binding" evidence="3">
    <location>
        <begin position="2845"/>
        <end position="3141"/>
    </location>
</feature>
<keyword evidence="6" id="KW-1185">Reference proteome</keyword>
<reference evidence="6" key="1">
    <citation type="submission" date="2016-10" db="EMBL/GenBank/DDBJ databases">
        <authorList>
            <person name="Varghese N."/>
        </authorList>
    </citation>
    <scope>NUCLEOTIDE SEQUENCE [LARGE SCALE GENOMIC DNA]</scope>
    <source>
        <strain evidence="6">Nsp8</strain>
    </source>
</reference>
<evidence type="ECO:0000259" key="4">
    <source>
        <dbReference type="Pfam" id="PF20220"/>
    </source>
</evidence>